<dbReference type="GO" id="GO:0046983">
    <property type="term" value="F:protein dimerization activity"/>
    <property type="evidence" value="ECO:0007669"/>
    <property type="project" value="InterPro"/>
</dbReference>
<evidence type="ECO:0000256" key="10">
    <source>
        <dbReference type="SAM" id="Phobius"/>
    </source>
</evidence>
<gene>
    <name evidence="13" type="ORF">FGD71_023225</name>
</gene>
<feature type="transmembrane region" description="Helical" evidence="10">
    <location>
        <begin position="174"/>
        <end position="199"/>
    </location>
</feature>
<evidence type="ECO:0000256" key="1">
    <source>
        <dbReference type="ARBA" id="ARBA00000085"/>
    </source>
</evidence>
<keyword evidence="4" id="KW-0808">Transferase</keyword>
<dbReference type="GO" id="GO:0005524">
    <property type="term" value="F:ATP binding"/>
    <property type="evidence" value="ECO:0007669"/>
    <property type="project" value="UniProtKB-KW"/>
</dbReference>
<name>A0A505DBZ1_9ACTN</name>
<sequence length="469" mass="48734">MGSPLLERSRELGELLARTLFGRRTRRRWIHLILGGALAMPYVFVGELIVTMLFGSRDGSGSLFPQLASFFAGLPLAAVTAVFPLTRPMSVAAARALCGIDGDRLADGPARTRAAKGRTAAWFTLHLGFGGIIAGMSLAVPPFAVVLIVLPVFVGLRDSRLGLPEVFDHTWVLALSPLAGVATLPALAGCAAAGGALLARWAPELLGPTPEDRLAAAEARAADLAVRNRLARELHDSVGHALSAVTLQASAARRVLGSDPEFVREALAAIEDTTRRTVGELDAVLGVLRDGEATDGPWSGDLALSPAPTLAADLDGLLRRTRACGLRVAATVAADPGALPPLVSREAYRIVQEGLSNALKHAGDQVTVALRIEVTGTGLEITLENPVPGATAARPGTPARPGAPPRPGGGHGLRGIADRARLLGGTAESGPTDGGWRLHVRLPVEGSRTSDSSDISDTSEENERSRGTA</sequence>
<evidence type="ECO:0000256" key="8">
    <source>
        <dbReference type="ARBA" id="ARBA00023012"/>
    </source>
</evidence>
<keyword evidence="5" id="KW-0547">Nucleotide-binding</keyword>
<comment type="catalytic activity">
    <reaction evidence="1">
        <text>ATP + protein L-histidine = ADP + protein N-phospho-L-histidine.</text>
        <dbReference type="EC" id="2.7.13.3"/>
    </reaction>
</comment>
<evidence type="ECO:0000256" key="2">
    <source>
        <dbReference type="ARBA" id="ARBA00012438"/>
    </source>
</evidence>
<dbReference type="EC" id="2.7.13.3" evidence="2"/>
<evidence type="ECO:0000313" key="14">
    <source>
        <dbReference type="Proteomes" id="UP000317378"/>
    </source>
</evidence>
<feature type="compositionally biased region" description="Low complexity" evidence="9">
    <location>
        <begin position="447"/>
        <end position="456"/>
    </location>
</feature>
<evidence type="ECO:0000259" key="12">
    <source>
        <dbReference type="Pfam" id="PF07730"/>
    </source>
</evidence>
<keyword evidence="7" id="KW-0067">ATP-binding</keyword>
<dbReference type="InterPro" id="IPR036890">
    <property type="entry name" value="HATPase_C_sf"/>
</dbReference>
<feature type="transmembrane region" description="Helical" evidence="10">
    <location>
        <begin position="121"/>
        <end position="154"/>
    </location>
</feature>
<keyword evidence="3" id="KW-0597">Phosphoprotein</keyword>
<dbReference type="RefSeq" id="WP_119102465.1">
    <property type="nucleotide sequence ID" value="NZ_QXMJ01000150.1"/>
</dbReference>
<evidence type="ECO:0000256" key="3">
    <source>
        <dbReference type="ARBA" id="ARBA00022553"/>
    </source>
</evidence>
<dbReference type="GO" id="GO:0016020">
    <property type="term" value="C:membrane"/>
    <property type="evidence" value="ECO:0007669"/>
    <property type="project" value="InterPro"/>
</dbReference>
<dbReference type="Pfam" id="PF02518">
    <property type="entry name" value="HATPase_c"/>
    <property type="match status" value="1"/>
</dbReference>
<evidence type="ECO:0000256" key="6">
    <source>
        <dbReference type="ARBA" id="ARBA00022777"/>
    </source>
</evidence>
<dbReference type="CDD" id="cd16917">
    <property type="entry name" value="HATPase_UhpB-NarQ-NarX-like"/>
    <property type="match status" value="1"/>
</dbReference>
<feature type="compositionally biased region" description="Low complexity" evidence="9">
    <location>
        <begin position="388"/>
        <end position="400"/>
    </location>
</feature>
<accession>A0A505DBZ1</accession>
<dbReference type="Proteomes" id="UP000317378">
    <property type="component" value="Unassembled WGS sequence"/>
</dbReference>
<evidence type="ECO:0000256" key="5">
    <source>
        <dbReference type="ARBA" id="ARBA00022741"/>
    </source>
</evidence>
<dbReference type="PANTHER" id="PTHR24421">
    <property type="entry name" value="NITRATE/NITRITE SENSOR PROTEIN NARX-RELATED"/>
    <property type="match status" value="1"/>
</dbReference>
<evidence type="ECO:0000256" key="4">
    <source>
        <dbReference type="ARBA" id="ARBA00022679"/>
    </source>
</evidence>
<keyword evidence="8" id="KW-0902">Two-component regulatory system</keyword>
<dbReference type="Pfam" id="PF07730">
    <property type="entry name" value="HisKA_3"/>
    <property type="match status" value="1"/>
</dbReference>
<feature type="region of interest" description="Disordered" evidence="9">
    <location>
        <begin position="383"/>
        <end position="469"/>
    </location>
</feature>
<dbReference type="EMBL" id="VCHX02000150">
    <property type="protein sequence ID" value="TPQ19952.1"/>
    <property type="molecule type" value="Genomic_DNA"/>
</dbReference>
<reference evidence="13 14" key="1">
    <citation type="submission" date="2019-06" db="EMBL/GenBank/DDBJ databases">
        <title>Streptomyces sporangiiformans sp. nov., a novel actinomycete isolated from soil in Mount Song.</title>
        <authorList>
            <person name="Han L."/>
        </authorList>
    </citation>
    <scope>NUCLEOTIDE SEQUENCE [LARGE SCALE GENOMIC DNA]</scope>
    <source>
        <strain evidence="13 14">NEAU-SSA 1</strain>
    </source>
</reference>
<dbReference type="InterPro" id="IPR011712">
    <property type="entry name" value="Sig_transdc_His_kin_sub3_dim/P"/>
</dbReference>
<dbReference type="Gene3D" id="1.20.5.1930">
    <property type="match status" value="1"/>
</dbReference>
<feature type="domain" description="Histidine kinase/HSP90-like ATPase" evidence="11">
    <location>
        <begin position="345"/>
        <end position="445"/>
    </location>
</feature>
<dbReference type="SUPFAM" id="SSF55874">
    <property type="entry name" value="ATPase domain of HSP90 chaperone/DNA topoisomerase II/histidine kinase"/>
    <property type="match status" value="1"/>
</dbReference>
<dbReference type="InterPro" id="IPR050482">
    <property type="entry name" value="Sensor_HK_TwoCompSys"/>
</dbReference>
<dbReference type="InterPro" id="IPR003594">
    <property type="entry name" value="HATPase_dom"/>
</dbReference>
<comment type="caution">
    <text evidence="13">The sequence shown here is derived from an EMBL/GenBank/DDBJ whole genome shotgun (WGS) entry which is preliminary data.</text>
</comment>
<keyword evidence="6 13" id="KW-0418">Kinase</keyword>
<evidence type="ECO:0000256" key="9">
    <source>
        <dbReference type="SAM" id="MobiDB-lite"/>
    </source>
</evidence>
<keyword evidence="14" id="KW-1185">Reference proteome</keyword>
<keyword evidence="10" id="KW-1133">Transmembrane helix</keyword>
<feature type="transmembrane region" description="Helical" evidence="10">
    <location>
        <begin position="29"/>
        <end position="55"/>
    </location>
</feature>
<dbReference type="OrthoDB" id="227596at2"/>
<evidence type="ECO:0000256" key="7">
    <source>
        <dbReference type="ARBA" id="ARBA00022840"/>
    </source>
</evidence>
<dbReference type="Gene3D" id="3.30.565.10">
    <property type="entry name" value="Histidine kinase-like ATPase, C-terminal domain"/>
    <property type="match status" value="1"/>
</dbReference>
<evidence type="ECO:0000313" key="13">
    <source>
        <dbReference type="EMBL" id="TPQ19952.1"/>
    </source>
</evidence>
<feature type="transmembrane region" description="Helical" evidence="10">
    <location>
        <begin position="67"/>
        <end position="85"/>
    </location>
</feature>
<dbReference type="PANTHER" id="PTHR24421:SF10">
    <property type="entry name" value="NITRATE_NITRITE SENSOR PROTEIN NARQ"/>
    <property type="match status" value="1"/>
</dbReference>
<organism evidence="13 14">
    <name type="scientific">Streptomyces sporangiiformans</name>
    <dbReference type="NCBI Taxonomy" id="2315329"/>
    <lineage>
        <taxon>Bacteria</taxon>
        <taxon>Bacillati</taxon>
        <taxon>Actinomycetota</taxon>
        <taxon>Actinomycetes</taxon>
        <taxon>Kitasatosporales</taxon>
        <taxon>Streptomycetaceae</taxon>
        <taxon>Streptomyces</taxon>
    </lineage>
</organism>
<keyword evidence="10" id="KW-0472">Membrane</keyword>
<keyword evidence="10" id="KW-0812">Transmembrane</keyword>
<dbReference type="AlphaFoldDB" id="A0A505DBZ1"/>
<evidence type="ECO:0000259" key="11">
    <source>
        <dbReference type="Pfam" id="PF02518"/>
    </source>
</evidence>
<feature type="domain" description="Signal transduction histidine kinase subgroup 3 dimerisation and phosphoacceptor" evidence="12">
    <location>
        <begin position="227"/>
        <end position="291"/>
    </location>
</feature>
<dbReference type="GO" id="GO:0000155">
    <property type="term" value="F:phosphorelay sensor kinase activity"/>
    <property type="evidence" value="ECO:0007669"/>
    <property type="project" value="InterPro"/>
</dbReference>
<proteinExistence type="predicted"/>
<protein>
    <recommendedName>
        <fullName evidence="2">histidine kinase</fullName>
        <ecNumber evidence="2">2.7.13.3</ecNumber>
    </recommendedName>
</protein>